<dbReference type="AlphaFoldDB" id="A0AAP0I1T0"/>
<sequence length="54" mass="6284">MVTWDPYLSIRSGEDSAESTFYKGTIKYFKIVESYIPDRFLQQMGHVQGIPKKP</sequence>
<dbReference type="Proteomes" id="UP001420932">
    <property type="component" value="Unassembled WGS sequence"/>
</dbReference>
<protein>
    <submittedName>
        <fullName evidence="1">Uncharacterized protein</fullName>
    </submittedName>
</protein>
<evidence type="ECO:0000313" key="1">
    <source>
        <dbReference type="EMBL" id="KAK9106797.1"/>
    </source>
</evidence>
<gene>
    <name evidence="1" type="ORF">Syun_022808</name>
</gene>
<keyword evidence="2" id="KW-1185">Reference proteome</keyword>
<comment type="caution">
    <text evidence="1">The sequence shown here is derived from an EMBL/GenBank/DDBJ whole genome shotgun (WGS) entry which is preliminary data.</text>
</comment>
<organism evidence="1 2">
    <name type="scientific">Stephania yunnanensis</name>
    <dbReference type="NCBI Taxonomy" id="152371"/>
    <lineage>
        <taxon>Eukaryota</taxon>
        <taxon>Viridiplantae</taxon>
        <taxon>Streptophyta</taxon>
        <taxon>Embryophyta</taxon>
        <taxon>Tracheophyta</taxon>
        <taxon>Spermatophyta</taxon>
        <taxon>Magnoliopsida</taxon>
        <taxon>Ranunculales</taxon>
        <taxon>Menispermaceae</taxon>
        <taxon>Menispermoideae</taxon>
        <taxon>Cissampelideae</taxon>
        <taxon>Stephania</taxon>
    </lineage>
</organism>
<dbReference type="EMBL" id="JBBNAF010000010">
    <property type="protein sequence ID" value="KAK9106797.1"/>
    <property type="molecule type" value="Genomic_DNA"/>
</dbReference>
<name>A0AAP0I1T0_9MAGN</name>
<evidence type="ECO:0000313" key="2">
    <source>
        <dbReference type="Proteomes" id="UP001420932"/>
    </source>
</evidence>
<accession>A0AAP0I1T0</accession>
<reference evidence="1 2" key="1">
    <citation type="submission" date="2024-01" db="EMBL/GenBank/DDBJ databases">
        <title>Genome assemblies of Stephania.</title>
        <authorList>
            <person name="Yang L."/>
        </authorList>
    </citation>
    <scope>NUCLEOTIDE SEQUENCE [LARGE SCALE GENOMIC DNA]</scope>
    <source>
        <strain evidence="1">YNDBR</strain>
        <tissue evidence="1">Leaf</tissue>
    </source>
</reference>
<proteinExistence type="predicted"/>